<name>A0ABW6RZ25_9NOCA</name>
<dbReference type="EMBL" id="JBIAQY010000004">
    <property type="protein sequence ID" value="MFF3569266.1"/>
    <property type="molecule type" value="Genomic_DNA"/>
</dbReference>
<dbReference type="Proteomes" id="UP001601992">
    <property type="component" value="Unassembled WGS sequence"/>
</dbReference>
<evidence type="ECO:0000313" key="2">
    <source>
        <dbReference type="Proteomes" id="UP001601992"/>
    </source>
</evidence>
<comment type="caution">
    <text evidence="1">The sequence shown here is derived from an EMBL/GenBank/DDBJ whole genome shotgun (WGS) entry which is preliminary data.</text>
</comment>
<accession>A0ABW6RZ25</accession>
<evidence type="ECO:0000313" key="1">
    <source>
        <dbReference type="EMBL" id="MFF3569266.1"/>
    </source>
</evidence>
<gene>
    <name evidence="1" type="ORF">ACFYXQ_15965</name>
</gene>
<dbReference type="RefSeq" id="WP_387404046.1">
    <property type="nucleotide sequence ID" value="NZ_JBIAQY010000004.1"/>
</dbReference>
<sequence>MRTRATDSDVPEYSPVVHWPDPSPLDHWWTEVMDGALTPVAAPTAGV</sequence>
<protein>
    <recommendedName>
        <fullName evidence="3">GNAT family N-acetyltransferase</fullName>
    </recommendedName>
</protein>
<proteinExistence type="predicted"/>
<reference evidence="1 2" key="1">
    <citation type="submission" date="2024-10" db="EMBL/GenBank/DDBJ databases">
        <title>The Natural Products Discovery Center: Release of the First 8490 Sequenced Strains for Exploring Actinobacteria Biosynthetic Diversity.</title>
        <authorList>
            <person name="Kalkreuter E."/>
            <person name="Kautsar S.A."/>
            <person name="Yang D."/>
            <person name="Bader C.D."/>
            <person name="Teijaro C.N."/>
            <person name="Fluegel L."/>
            <person name="Davis C.M."/>
            <person name="Simpson J.R."/>
            <person name="Lauterbach L."/>
            <person name="Steele A.D."/>
            <person name="Gui C."/>
            <person name="Meng S."/>
            <person name="Li G."/>
            <person name="Viehrig K."/>
            <person name="Ye F."/>
            <person name="Su P."/>
            <person name="Kiefer A.F."/>
            <person name="Nichols A."/>
            <person name="Cepeda A.J."/>
            <person name="Yan W."/>
            <person name="Fan B."/>
            <person name="Jiang Y."/>
            <person name="Adhikari A."/>
            <person name="Zheng C.-J."/>
            <person name="Schuster L."/>
            <person name="Cowan T.M."/>
            <person name="Smanski M.J."/>
            <person name="Chevrette M.G."/>
            <person name="De Carvalho L.P.S."/>
            <person name="Shen B."/>
        </authorList>
    </citation>
    <scope>NUCLEOTIDE SEQUENCE [LARGE SCALE GENOMIC DNA]</scope>
    <source>
        <strain evidence="1 2">NPDC002593</strain>
    </source>
</reference>
<keyword evidence="2" id="KW-1185">Reference proteome</keyword>
<organism evidence="1 2">
    <name type="scientific">Nocardia jiangxiensis</name>
    <dbReference type="NCBI Taxonomy" id="282685"/>
    <lineage>
        <taxon>Bacteria</taxon>
        <taxon>Bacillati</taxon>
        <taxon>Actinomycetota</taxon>
        <taxon>Actinomycetes</taxon>
        <taxon>Mycobacteriales</taxon>
        <taxon>Nocardiaceae</taxon>
        <taxon>Nocardia</taxon>
    </lineage>
</organism>
<evidence type="ECO:0008006" key="3">
    <source>
        <dbReference type="Google" id="ProtNLM"/>
    </source>
</evidence>